<evidence type="ECO:0000256" key="7">
    <source>
        <dbReference type="SAM" id="MobiDB-lite"/>
    </source>
</evidence>
<dbReference type="GO" id="GO:0010792">
    <property type="term" value="P:DNA double-strand break processing involved in repair via single-strand annealing"/>
    <property type="evidence" value="ECO:0007669"/>
    <property type="project" value="UniProtKB-ARBA"/>
</dbReference>
<proteinExistence type="inferred from homology"/>
<dbReference type="InterPro" id="IPR007232">
    <property type="entry name" value="Rad52_Rad59_Rad22"/>
</dbReference>
<evidence type="ECO:0000256" key="1">
    <source>
        <dbReference type="ARBA" id="ARBA00006638"/>
    </source>
</evidence>
<protein>
    <recommendedName>
        <fullName evidence="6">DNA repair protein RAD52 homolog</fullName>
    </recommendedName>
</protein>
<keyword evidence="2" id="KW-0227">DNA damage</keyword>
<comment type="similarity">
    <text evidence="1">Belongs to the RAD52 family.</text>
</comment>
<dbReference type="InterPro" id="IPR041247">
    <property type="entry name" value="Rad52_fam"/>
</dbReference>
<feature type="compositionally biased region" description="Polar residues" evidence="7">
    <location>
        <begin position="374"/>
        <end position="383"/>
    </location>
</feature>
<dbReference type="PANTHER" id="PTHR12132">
    <property type="entry name" value="DNA REPAIR AND RECOMBINATION PROTEIN RAD52, RAD59"/>
    <property type="match status" value="1"/>
</dbReference>
<gene>
    <name evidence="8" type="ORF">HAZT_HAZT004831</name>
</gene>
<evidence type="ECO:0000256" key="2">
    <source>
        <dbReference type="ARBA" id="ARBA00022763"/>
    </source>
</evidence>
<dbReference type="Proteomes" id="UP000711488">
    <property type="component" value="Unassembled WGS sequence"/>
</dbReference>
<dbReference type="AlphaFoldDB" id="A0A6A0GV79"/>
<evidence type="ECO:0000256" key="4">
    <source>
        <dbReference type="ARBA" id="ARBA00023204"/>
    </source>
</evidence>
<reference evidence="8" key="1">
    <citation type="submission" date="2014-08" db="EMBL/GenBank/DDBJ databases">
        <authorList>
            <person name="Murali S."/>
            <person name="Richards S."/>
            <person name="Bandaranaike D."/>
            <person name="Bellair M."/>
            <person name="Blankenburg K."/>
            <person name="Chao H."/>
            <person name="Dinh H."/>
            <person name="Doddapaneni H."/>
            <person name="Dugan-Rocha S."/>
            <person name="Elkadiri S."/>
            <person name="Gnanaolivu R."/>
            <person name="Hughes D."/>
            <person name="Lee S."/>
            <person name="Li M."/>
            <person name="Ming W."/>
            <person name="Munidasa M."/>
            <person name="Muniz J."/>
            <person name="Nguyen L."/>
            <person name="Osuji N."/>
            <person name="Pu L.-L."/>
            <person name="Puazo M."/>
            <person name="Skinner E."/>
            <person name="Qu C."/>
            <person name="Quiroz J."/>
            <person name="Raj R."/>
            <person name="Weissenberger G."/>
            <person name="Xin Y."/>
            <person name="Zou X."/>
            <person name="Han Y."/>
            <person name="Worley K."/>
            <person name="Muzny D."/>
            <person name="Gibbs R."/>
        </authorList>
    </citation>
    <scope>NUCLEOTIDE SEQUENCE</scope>
    <source>
        <strain evidence="8">HAZT.00-mixed</strain>
        <tissue evidence="8">Whole organism</tissue>
    </source>
</reference>
<dbReference type="GO" id="GO:0000724">
    <property type="term" value="P:double-strand break repair via homologous recombination"/>
    <property type="evidence" value="ECO:0007669"/>
    <property type="project" value="TreeGrafter"/>
</dbReference>
<keyword evidence="4" id="KW-0234">DNA repair</keyword>
<reference evidence="8" key="3">
    <citation type="submission" date="2019-06" db="EMBL/GenBank/DDBJ databases">
        <authorList>
            <person name="Poynton C."/>
            <person name="Hasenbein S."/>
            <person name="Benoit J.B."/>
            <person name="Sepulveda M.S."/>
            <person name="Poelchau M.F."/>
            <person name="Murali S.C."/>
            <person name="Chen S."/>
            <person name="Glastad K.M."/>
            <person name="Werren J.H."/>
            <person name="Vineis J.H."/>
            <person name="Bowen J.L."/>
            <person name="Friedrich M."/>
            <person name="Jones J."/>
            <person name="Robertson H.M."/>
            <person name="Feyereisen R."/>
            <person name="Mechler-Hickson A."/>
            <person name="Mathers N."/>
            <person name="Lee C.E."/>
            <person name="Colbourne J.K."/>
            <person name="Biales A."/>
            <person name="Johnston J.S."/>
            <person name="Wellborn G.A."/>
            <person name="Rosendale A.J."/>
            <person name="Cridge A.G."/>
            <person name="Munoz-Torres M.C."/>
            <person name="Bain P.A."/>
            <person name="Manny A.R."/>
            <person name="Major K.M."/>
            <person name="Lambert F.N."/>
            <person name="Vulpe C.D."/>
            <person name="Tuck P."/>
            <person name="Blalock B.J."/>
            <person name="Lin Y.-Y."/>
            <person name="Smith M.E."/>
            <person name="Ochoa-Acuna H."/>
            <person name="Chen M.-J.M."/>
            <person name="Childers C.P."/>
            <person name="Qu J."/>
            <person name="Dugan S."/>
            <person name="Lee S.L."/>
            <person name="Chao H."/>
            <person name="Dinh H."/>
            <person name="Han Y."/>
            <person name="Doddapaneni H."/>
            <person name="Worley K.C."/>
            <person name="Muzny D.M."/>
            <person name="Gibbs R.A."/>
            <person name="Richards S."/>
        </authorList>
    </citation>
    <scope>NUCLEOTIDE SEQUENCE</scope>
    <source>
        <strain evidence="8">HAZT.00-mixed</strain>
        <tissue evidence="8">Whole organism</tissue>
    </source>
</reference>
<evidence type="ECO:0000256" key="5">
    <source>
        <dbReference type="ARBA" id="ARBA00053354"/>
    </source>
</evidence>
<dbReference type="SUPFAM" id="SSF81995">
    <property type="entry name" value="beta-sandwich domain of Sec23/24"/>
    <property type="match status" value="1"/>
</dbReference>
<dbReference type="SUPFAM" id="SSF54768">
    <property type="entry name" value="dsRNA-binding domain-like"/>
    <property type="match status" value="1"/>
</dbReference>
<comment type="caution">
    <text evidence="8">The sequence shown here is derived from an EMBL/GenBank/DDBJ whole genome shotgun (WGS) entry which is preliminary data.</text>
</comment>
<feature type="compositionally biased region" description="Acidic residues" evidence="7">
    <location>
        <begin position="330"/>
        <end position="342"/>
    </location>
</feature>
<feature type="non-terminal residue" evidence="8">
    <location>
        <position position="806"/>
    </location>
</feature>
<dbReference type="Pfam" id="PF04098">
    <property type="entry name" value="Rad52_Rad22"/>
    <property type="match status" value="1"/>
</dbReference>
<evidence type="ECO:0000256" key="6">
    <source>
        <dbReference type="ARBA" id="ARBA00073403"/>
    </source>
</evidence>
<evidence type="ECO:0000313" key="8">
    <source>
        <dbReference type="EMBL" id="KAA0187574.1"/>
    </source>
</evidence>
<dbReference type="FunFam" id="3.30.390.80:FF:000001">
    <property type="entry name" value="DNA repair protein RAD52 homolog"/>
    <property type="match status" value="1"/>
</dbReference>
<feature type="region of interest" description="Disordered" evidence="7">
    <location>
        <begin position="328"/>
        <end position="393"/>
    </location>
</feature>
<dbReference type="GO" id="GO:0006312">
    <property type="term" value="P:mitotic recombination"/>
    <property type="evidence" value="ECO:0007669"/>
    <property type="project" value="TreeGrafter"/>
</dbReference>
<keyword evidence="3" id="KW-0233">DNA recombination</keyword>
<dbReference type="InterPro" id="IPR042525">
    <property type="entry name" value="Rad52_Rad59_Rad22_sf"/>
</dbReference>
<comment type="function">
    <text evidence="5">Involved in double-stranded break repair. Plays a central role in genetic recombination and DNA repair by promoting the annealing of complementary single-stranded DNA and by stimulation of the RAD51 recombinase.</text>
</comment>
<organism evidence="8">
    <name type="scientific">Hyalella azteca</name>
    <name type="common">Amphipod</name>
    <dbReference type="NCBI Taxonomy" id="294128"/>
    <lineage>
        <taxon>Eukaryota</taxon>
        <taxon>Metazoa</taxon>
        <taxon>Ecdysozoa</taxon>
        <taxon>Arthropoda</taxon>
        <taxon>Crustacea</taxon>
        <taxon>Multicrustacea</taxon>
        <taxon>Malacostraca</taxon>
        <taxon>Eumalacostraca</taxon>
        <taxon>Peracarida</taxon>
        <taxon>Amphipoda</taxon>
        <taxon>Senticaudata</taxon>
        <taxon>Talitrida</taxon>
        <taxon>Talitroidea</taxon>
        <taxon>Hyalellidae</taxon>
        <taxon>Hyalella</taxon>
    </lineage>
</organism>
<dbReference type="EMBL" id="JQDR03014808">
    <property type="protein sequence ID" value="KAA0187574.1"/>
    <property type="molecule type" value="Genomic_DNA"/>
</dbReference>
<dbReference type="PANTHER" id="PTHR12132:SF1">
    <property type="entry name" value="DNA REPAIR PROTEIN RAD52 HOMOLOG"/>
    <property type="match status" value="1"/>
</dbReference>
<sequence length="806" mass="87455">MNGSFVDSLLQHVFVGDDQTKLQTTLGKKLGPALISQRPSSSEGQRVAFVETWRLISLANEIFGFNGWSNSISSHSIDYVDEVDGCYFVGVSASVRVTLKDGTYHEELGYGVSEGLPSKGSAIEKARKEAVSDGLKRALRNFGNALGNCLGDKQYLEWVVNAADLRAGLPTTSRDTLLGDLITSSQMKAPTPPSTAANVQKPAPDFTQQQMQQQILQVQFPQQATAIQTQRLPGPFQQQQLPILQPIALTGGVGGLSTSTTQQLFIEDASLPYDKENDDDYEGGFGKDDESATVAKAMNKLFREGVEEPGSDFDQLSHRLLRNVDTSFAGEEDELDDSEVTENDSVGASQEDLNDMRMTDSPEFDWPNLAGDDSPSSSNSTVAEKSEPRDKYKNAEIVENAEISKAIEKTAGLSGAIEENVTNTQSVESSKETSIELLQTREITTDKVRQPPSNVSLTPCSRMEIEDEPCVADESSSAKHGSVQNDVKDSVESVKSSKSTASGDLSELEICKKAASSQALNPNRAEKALKSGIELNNFGLASDSISKEEITAKLISLVSNRNTQDKNKNDCKETEKTKVVDAVKTIDDRHRLVNEERFSRENLDTLTLRITDSDEEEGDLSDPKCLKSDDLSYNLDELFDADNSSLSDGDNSFVGFLEEERSSHYLSASKAVEAPKLPMRAKSQDSTHANPKHSWKMKVRVRDGFALQAGVQNVVDETKDHPLAVASYASSTLHDKKDASKISTAPIEGNVKPLKDCLSSGRADSPDSVDTNGRLGATSSKLSPSWGGDASPLIELHKATNSLDGD</sequence>
<dbReference type="GO" id="GO:0005634">
    <property type="term" value="C:nucleus"/>
    <property type="evidence" value="ECO:0007669"/>
    <property type="project" value="TreeGrafter"/>
</dbReference>
<feature type="region of interest" description="Disordered" evidence="7">
    <location>
        <begin position="735"/>
        <end position="806"/>
    </location>
</feature>
<feature type="region of interest" description="Disordered" evidence="7">
    <location>
        <begin position="470"/>
        <end position="499"/>
    </location>
</feature>
<evidence type="ECO:0000256" key="3">
    <source>
        <dbReference type="ARBA" id="ARBA00023172"/>
    </source>
</evidence>
<feature type="compositionally biased region" description="Basic and acidic residues" evidence="7">
    <location>
        <begin position="384"/>
        <end position="393"/>
    </location>
</feature>
<name>A0A6A0GV79_HYAAZ</name>
<accession>A0A6A0GV79</accession>
<dbReference type="Gene3D" id="3.30.390.80">
    <property type="entry name" value="DNA repair protein Rad52/59/22"/>
    <property type="match status" value="1"/>
</dbReference>
<dbReference type="OrthoDB" id="206565at2759"/>
<reference evidence="8" key="2">
    <citation type="journal article" date="2018" name="Environ. Sci. Technol.">
        <title>The Toxicogenome of Hyalella azteca: A Model for Sediment Ecotoxicology and Evolutionary Toxicology.</title>
        <authorList>
            <person name="Poynton H.C."/>
            <person name="Hasenbein S."/>
            <person name="Benoit J.B."/>
            <person name="Sepulveda M.S."/>
            <person name="Poelchau M.F."/>
            <person name="Hughes D.S.T."/>
            <person name="Murali S.C."/>
            <person name="Chen S."/>
            <person name="Glastad K.M."/>
            <person name="Goodisman M.A.D."/>
            <person name="Werren J.H."/>
            <person name="Vineis J.H."/>
            <person name="Bowen J.L."/>
            <person name="Friedrich M."/>
            <person name="Jones J."/>
            <person name="Robertson H.M."/>
            <person name="Feyereisen R."/>
            <person name="Mechler-Hickson A."/>
            <person name="Mathers N."/>
            <person name="Lee C.E."/>
            <person name="Colbourne J.K."/>
            <person name="Biales A."/>
            <person name="Johnston J.S."/>
            <person name="Wellborn G.A."/>
            <person name="Rosendale A.J."/>
            <person name="Cridge A.G."/>
            <person name="Munoz-Torres M.C."/>
            <person name="Bain P.A."/>
            <person name="Manny A.R."/>
            <person name="Major K.M."/>
            <person name="Lambert F.N."/>
            <person name="Vulpe C.D."/>
            <person name="Tuck P."/>
            <person name="Blalock B.J."/>
            <person name="Lin Y.Y."/>
            <person name="Smith M.E."/>
            <person name="Ochoa-Acuna H."/>
            <person name="Chen M.M."/>
            <person name="Childers C.P."/>
            <person name="Qu J."/>
            <person name="Dugan S."/>
            <person name="Lee S.L."/>
            <person name="Chao H."/>
            <person name="Dinh H."/>
            <person name="Han Y."/>
            <person name="Doddapaneni H."/>
            <person name="Worley K.C."/>
            <person name="Muzny D.M."/>
            <person name="Gibbs R.A."/>
            <person name="Richards S."/>
        </authorList>
    </citation>
    <scope>NUCLEOTIDE SEQUENCE</scope>
    <source>
        <strain evidence="8">HAZT.00-mixed</strain>
        <tissue evidence="8">Whole organism</tissue>
    </source>
</reference>
<feature type="compositionally biased region" description="Polar residues" evidence="7">
    <location>
        <begin position="474"/>
        <end position="485"/>
    </location>
</feature>